<dbReference type="EMBL" id="CP159218">
    <property type="protein sequence ID" value="XCG63991.1"/>
    <property type="molecule type" value="Genomic_DNA"/>
</dbReference>
<name>A0AAU8DPS6_9ACTN</name>
<proteinExistence type="predicted"/>
<protein>
    <submittedName>
        <fullName evidence="1">DUF6880 family protein</fullName>
    </submittedName>
</protein>
<sequence length="409" mass="45438">MTTLADDVLPLMRSRAESHRWDAANAHGHDMHRGVDILEAAINTADPAEVYAVTHKALASACTVIARADDSSGIIGDVCHRLLALHPQVAATANVAPVKLVDWMIKFQFEGVVDYFELDPVAYAPALGERGMVTYRARLDAIAASLGPRASDDARFGSGHAHEWFTLDHNARRLAVLDRDIDAIIRTHARSRKVAAWLTDTAKAFQEIGEVDLAIDWAEQAVEFDRGHQSLTAASHWCRLLEEHRPNEVLAARLRVFRHWPSAVTAANLHRATGAAWPEHRDEVMATLADNPSDSVTFVLGTLNDVEWAWRLAQSLALTSATTWSELIKAYEKLDPLAVLPVHQRLVDETLVDADARNYRAAAQRLRKMRKLAAGTNRAADIDAFVAELRDTHRRRPRLLQEFDRAGLP</sequence>
<reference evidence="1" key="1">
    <citation type="submission" date="2024-05" db="EMBL/GenBank/DDBJ databases">
        <authorList>
            <person name="Cai S.Y."/>
            <person name="Jin L.M."/>
            <person name="Li H.R."/>
        </authorList>
    </citation>
    <scope>NUCLEOTIDE SEQUENCE</scope>
    <source>
        <strain evidence="1">A5-74</strain>
    </source>
</reference>
<gene>
    <name evidence="1" type="ORF">ABLG96_01190</name>
</gene>
<evidence type="ECO:0000313" key="1">
    <source>
        <dbReference type="EMBL" id="XCG63991.1"/>
    </source>
</evidence>
<accession>A0AAU8DPS6</accession>
<dbReference type="InterPro" id="IPR049245">
    <property type="entry name" value="DUF6880"/>
</dbReference>
<dbReference type="RefSeq" id="WP_353649605.1">
    <property type="nucleotide sequence ID" value="NZ_CP159218.1"/>
</dbReference>
<organism evidence="1">
    <name type="scientific">Nakamurella sp. A5-74</name>
    <dbReference type="NCBI Taxonomy" id="3158264"/>
    <lineage>
        <taxon>Bacteria</taxon>
        <taxon>Bacillati</taxon>
        <taxon>Actinomycetota</taxon>
        <taxon>Actinomycetes</taxon>
        <taxon>Nakamurellales</taxon>
        <taxon>Nakamurellaceae</taxon>
        <taxon>Nakamurella</taxon>
    </lineage>
</organism>
<dbReference type="Pfam" id="PF21810">
    <property type="entry name" value="DUF6880"/>
    <property type="match status" value="1"/>
</dbReference>
<dbReference type="AlphaFoldDB" id="A0AAU8DPS6"/>